<dbReference type="RefSeq" id="WP_160808172.1">
    <property type="nucleotide sequence ID" value="NZ_WVTG01000005.1"/>
</dbReference>
<keyword evidence="1" id="KW-0732">Signal</keyword>
<dbReference type="AlphaFoldDB" id="A0AAP6REP6"/>
<reference evidence="2 3" key="1">
    <citation type="submission" date="2019-04" db="EMBL/GenBank/DDBJ databases">
        <title>Step-wise assembly of the neonatal virome modulated by breast feeding.</title>
        <authorList>
            <person name="Liang G."/>
            <person name="Bushman F."/>
        </authorList>
    </citation>
    <scope>NUCLEOTIDE SEQUENCE [LARGE SCALE GENOMIC DNA]</scope>
    <source>
        <strain evidence="2 3">E3754</strain>
    </source>
</reference>
<name>A0AAP6REP6_ENTFL</name>
<feature type="chain" id="PRO_5042848017" evidence="1">
    <location>
        <begin position="28"/>
        <end position="159"/>
    </location>
</feature>
<accession>A0AAP6REP6</accession>
<dbReference type="EMBL" id="WVTJ01000002">
    <property type="protein sequence ID" value="MXS51503.1"/>
    <property type="molecule type" value="Genomic_DNA"/>
</dbReference>
<evidence type="ECO:0000313" key="3">
    <source>
        <dbReference type="Proteomes" id="UP000429730"/>
    </source>
</evidence>
<evidence type="ECO:0000256" key="1">
    <source>
        <dbReference type="SAM" id="SignalP"/>
    </source>
</evidence>
<protein>
    <submittedName>
        <fullName evidence="2">Uncharacterized protein</fullName>
    </submittedName>
</protein>
<dbReference type="NCBIfam" id="NF046016">
    <property type="entry name" value="LMxysn_1693_fam"/>
    <property type="match status" value="1"/>
</dbReference>
<proteinExistence type="predicted"/>
<gene>
    <name evidence="2" type="ORF">GTI81_01980</name>
</gene>
<dbReference type="Proteomes" id="UP000429730">
    <property type="component" value="Unassembled WGS sequence"/>
</dbReference>
<organism evidence="2 3">
    <name type="scientific">Enterococcus faecalis</name>
    <name type="common">Streptococcus faecalis</name>
    <dbReference type="NCBI Taxonomy" id="1351"/>
    <lineage>
        <taxon>Bacteria</taxon>
        <taxon>Bacillati</taxon>
        <taxon>Bacillota</taxon>
        <taxon>Bacilli</taxon>
        <taxon>Lactobacillales</taxon>
        <taxon>Enterococcaceae</taxon>
        <taxon>Enterococcus</taxon>
    </lineage>
</organism>
<sequence length="159" mass="17832">MIILKKLVFGIVMFGFVGVLSSQNVHAAEESINSDGNVQVNSKFEIEDDEYYYVFDSGNEVPSLARTWSQATSWSIVRGTRTYLGTETHKRGITLSATVPVGPVSVKAEATYSASGKFRKYRQYARITVRYNVYRKVDNRYVATRTAVANTSYISYVAI</sequence>
<comment type="caution">
    <text evidence="2">The sequence shown here is derived from an EMBL/GenBank/DDBJ whole genome shotgun (WGS) entry which is preliminary data.</text>
</comment>
<feature type="signal peptide" evidence="1">
    <location>
        <begin position="1"/>
        <end position="27"/>
    </location>
</feature>
<evidence type="ECO:0000313" key="2">
    <source>
        <dbReference type="EMBL" id="MXS51503.1"/>
    </source>
</evidence>